<organism evidence="4 5">
    <name type="scientific">Lactarius akahatsu</name>
    <dbReference type="NCBI Taxonomy" id="416441"/>
    <lineage>
        <taxon>Eukaryota</taxon>
        <taxon>Fungi</taxon>
        <taxon>Dikarya</taxon>
        <taxon>Basidiomycota</taxon>
        <taxon>Agaricomycotina</taxon>
        <taxon>Agaricomycetes</taxon>
        <taxon>Russulales</taxon>
        <taxon>Russulaceae</taxon>
        <taxon>Lactarius</taxon>
    </lineage>
</organism>
<protein>
    <recommendedName>
        <fullName evidence="2">Autophagy-related protein 101</fullName>
    </recommendedName>
</protein>
<reference evidence="4" key="1">
    <citation type="submission" date="2022-01" db="EMBL/GenBank/DDBJ databases">
        <title>Comparative genomics reveals a dynamic genome evolution in the ectomycorrhizal milk-cap (Lactarius) mushrooms.</title>
        <authorList>
            <consortium name="DOE Joint Genome Institute"/>
            <person name="Lebreton A."/>
            <person name="Tang N."/>
            <person name="Kuo A."/>
            <person name="LaButti K."/>
            <person name="Drula E."/>
            <person name="Barry K."/>
            <person name="Clum A."/>
            <person name="Lipzen A."/>
            <person name="Mousain D."/>
            <person name="Ng V."/>
            <person name="Wang R."/>
            <person name="Wang X."/>
            <person name="Dai Y."/>
            <person name="Henrissat B."/>
            <person name="Grigoriev I.V."/>
            <person name="Guerin-Laguette A."/>
            <person name="Yu F."/>
            <person name="Martin F.M."/>
        </authorList>
    </citation>
    <scope>NUCLEOTIDE SEQUENCE</scope>
    <source>
        <strain evidence="4">QP</strain>
    </source>
</reference>
<keyword evidence="5" id="KW-1185">Reference proteome</keyword>
<dbReference type="Proteomes" id="UP001201163">
    <property type="component" value="Unassembled WGS sequence"/>
</dbReference>
<evidence type="ECO:0000256" key="3">
    <source>
        <dbReference type="ARBA" id="ARBA00023006"/>
    </source>
</evidence>
<dbReference type="GO" id="GO:0000407">
    <property type="term" value="C:phagophore assembly site"/>
    <property type="evidence" value="ECO:0007669"/>
    <property type="project" value="TreeGrafter"/>
</dbReference>
<sequence length="182" mass="20554">MNAHATITIDIVLDRQNSREILRALLHAILFHRLFGTIKPQMFEVLDVTMPGVADPNVHRLVDEKVNVFWKGLESVALKRGEISVTLSKKDQRKAWLGMTTYEEEVAWEQWVINAEIRQPKSEQERQQFDRNLAATLSKSLRTMLTHTSSEQGRAAVPPITNSDVSPFPLKIAVSVGGVELL</sequence>
<dbReference type="Pfam" id="PF07855">
    <property type="entry name" value="ATG101"/>
    <property type="match status" value="1"/>
</dbReference>
<evidence type="ECO:0000313" key="5">
    <source>
        <dbReference type="Proteomes" id="UP001201163"/>
    </source>
</evidence>
<dbReference type="GO" id="GO:1990316">
    <property type="term" value="C:Atg1/ULK1 kinase complex"/>
    <property type="evidence" value="ECO:0007669"/>
    <property type="project" value="TreeGrafter"/>
</dbReference>
<gene>
    <name evidence="4" type="ORF">EDB92DRAFT_519597</name>
</gene>
<accession>A0AAD4QEJ7</accession>
<dbReference type="GO" id="GO:0000045">
    <property type="term" value="P:autophagosome assembly"/>
    <property type="evidence" value="ECO:0007669"/>
    <property type="project" value="TreeGrafter"/>
</dbReference>
<comment type="similarity">
    <text evidence="1">Belongs to the ATG101 family.</text>
</comment>
<evidence type="ECO:0000313" key="4">
    <source>
        <dbReference type="EMBL" id="KAH8992981.1"/>
    </source>
</evidence>
<dbReference type="InterPro" id="IPR012445">
    <property type="entry name" value="ATG101"/>
</dbReference>
<evidence type="ECO:0000256" key="1">
    <source>
        <dbReference type="ARBA" id="ARBA00007130"/>
    </source>
</evidence>
<dbReference type="PANTHER" id="PTHR13292">
    <property type="entry name" value="AUTOPHAGY-RELATED PROTEIN 101"/>
    <property type="match status" value="1"/>
</dbReference>
<dbReference type="GO" id="GO:0019901">
    <property type="term" value="F:protein kinase binding"/>
    <property type="evidence" value="ECO:0007669"/>
    <property type="project" value="TreeGrafter"/>
</dbReference>
<comment type="caution">
    <text evidence="4">The sequence shown here is derived from an EMBL/GenBank/DDBJ whole genome shotgun (WGS) entry which is preliminary data.</text>
</comment>
<dbReference type="AlphaFoldDB" id="A0AAD4QEJ7"/>
<dbReference type="EMBL" id="JAKELL010000020">
    <property type="protein sequence ID" value="KAH8992981.1"/>
    <property type="molecule type" value="Genomic_DNA"/>
</dbReference>
<name>A0AAD4QEJ7_9AGAM</name>
<keyword evidence="3" id="KW-0072">Autophagy</keyword>
<proteinExistence type="inferred from homology"/>
<evidence type="ECO:0000256" key="2">
    <source>
        <dbReference type="ARBA" id="ARBA00018874"/>
    </source>
</evidence>
<dbReference type="PANTHER" id="PTHR13292:SF0">
    <property type="entry name" value="AUTOPHAGY-RELATED PROTEIN 101"/>
    <property type="match status" value="1"/>
</dbReference>